<organism evidence="2 3">
    <name type="scientific">Microlunatus flavus</name>
    <dbReference type="NCBI Taxonomy" id="1036181"/>
    <lineage>
        <taxon>Bacteria</taxon>
        <taxon>Bacillati</taxon>
        <taxon>Actinomycetota</taxon>
        <taxon>Actinomycetes</taxon>
        <taxon>Propionibacteriales</taxon>
        <taxon>Propionibacteriaceae</taxon>
        <taxon>Microlunatus</taxon>
    </lineage>
</organism>
<protein>
    <submittedName>
        <fullName evidence="2">Uncharacterized protein</fullName>
    </submittedName>
</protein>
<feature type="chain" id="PRO_5011617297" evidence="1">
    <location>
        <begin position="27"/>
        <end position="51"/>
    </location>
</feature>
<sequence length="51" mass="5232">MTRLRLPAALAALTLGLALAPATASAAPATLQVDPVQDDVLFADAFHGTMR</sequence>
<dbReference type="RefSeq" id="WP_170854055.1">
    <property type="nucleotide sequence ID" value="NZ_FOFA01000003.1"/>
</dbReference>
<evidence type="ECO:0000313" key="3">
    <source>
        <dbReference type="Proteomes" id="UP000198504"/>
    </source>
</evidence>
<dbReference type="EMBL" id="FOFA01000003">
    <property type="protein sequence ID" value="SEQ32080.1"/>
    <property type="molecule type" value="Genomic_DNA"/>
</dbReference>
<accession>A0A1H9F287</accession>
<name>A0A1H9F287_9ACTN</name>
<evidence type="ECO:0000313" key="2">
    <source>
        <dbReference type="EMBL" id="SEQ32080.1"/>
    </source>
</evidence>
<dbReference type="STRING" id="1036181.SAMN05421756_103127"/>
<evidence type="ECO:0000256" key="1">
    <source>
        <dbReference type="SAM" id="SignalP"/>
    </source>
</evidence>
<dbReference type="AlphaFoldDB" id="A0A1H9F287"/>
<feature type="signal peptide" evidence="1">
    <location>
        <begin position="1"/>
        <end position="26"/>
    </location>
</feature>
<keyword evidence="1" id="KW-0732">Signal</keyword>
<gene>
    <name evidence="2" type="ORF">SAMN05421756_103127</name>
</gene>
<proteinExistence type="predicted"/>
<keyword evidence="3" id="KW-1185">Reference proteome</keyword>
<reference evidence="3" key="1">
    <citation type="submission" date="2016-10" db="EMBL/GenBank/DDBJ databases">
        <authorList>
            <person name="Varghese N."/>
            <person name="Submissions S."/>
        </authorList>
    </citation>
    <scope>NUCLEOTIDE SEQUENCE [LARGE SCALE GENOMIC DNA]</scope>
    <source>
        <strain evidence="3">CGMCC 4.6856</strain>
    </source>
</reference>
<dbReference type="Proteomes" id="UP000198504">
    <property type="component" value="Unassembled WGS sequence"/>
</dbReference>